<feature type="non-terminal residue" evidence="1">
    <location>
        <position position="118"/>
    </location>
</feature>
<dbReference type="EMBL" id="JACGCM010000671">
    <property type="protein sequence ID" value="KAF6169148.1"/>
    <property type="molecule type" value="Genomic_DNA"/>
</dbReference>
<gene>
    <name evidence="1" type="ORF">GIB67_038645</name>
</gene>
<comment type="caution">
    <text evidence="1">The sequence shown here is derived from an EMBL/GenBank/DDBJ whole genome shotgun (WGS) entry which is preliminary data.</text>
</comment>
<dbReference type="Proteomes" id="UP000541444">
    <property type="component" value="Unassembled WGS sequence"/>
</dbReference>
<dbReference type="AlphaFoldDB" id="A0A7J7NQE5"/>
<keyword evidence="2" id="KW-1185">Reference proteome</keyword>
<evidence type="ECO:0000313" key="2">
    <source>
        <dbReference type="Proteomes" id="UP000541444"/>
    </source>
</evidence>
<accession>A0A7J7NQE5</accession>
<proteinExistence type="predicted"/>
<evidence type="ECO:0000313" key="1">
    <source>
        <dbReference type="EMBL" id="KAF6169148.1"/>
    </source>
</evidence>
<sequence length="118" mass="13057">SLPNQYLHTTTSTTTTISLPPPTTPHHLHTTTTTTIMVRGSNALCKSFLPLTKPLFPNPCPSLPQIKKQTRLISFSSHLVSSHSFKLSLPPQTHTVTDGSVEVMSYSSLQDSKFFMEF</sequence>
<reference evidence="1 2" key="1">
    <citation type="journal article" date="2020" name="IScience">
        <title>Genome Sequencing of the Endangered Kingdonia uniflora (Circaeasteraceae, Ranunculales) Reveals Potential Mechanisms of Evolutionary Specialization.</title>
        <authorList>
            <person name="Sun Y."/>
            <person name="Deng T."/>
            <person name="Zhang A."/>
            <person name="Moore M.J."/>
            <person name="Landis J.B."/>
            <person name="Lin N."/>
            <person name="Zhang H."/>
            <person name="Zhang X."/>
            <person name="Huang J."/>
            <person name="Zhang X."/>
            <person name="Sun H."/>
            <person name="Wang H."/>
        </authorList>
    </citation>
    <scope>NUCLEOTIDE SEQUENCE [LARGE SCALE GENOMIC DNA]</scope>
    <source>
        <strain evidence="1">TB1705</strain>
        <tissue evidence="1">Leaf</tissue>
    </source>
</reference>
<protein>
    <submittedName>
        <fullName evidence="1">Uncharacterized protein</fullName>
    </submittedName>
</protein>
<name>A0A7J7NQE5_9MAGN</name>
<organism evidence="1 2">
    <name type="scientific">Kingdonia uniflora</name>
    <dbReference type="NCBI Taxonomy" id="39325"/>
    <lineage>
        <taxon>Eukaryota</taxon>
        <taxon>Viridiplantae</taxon>
        <taxon>Streptophyta</taxon>
        <taxon>Embryophyta</taxon>
        <taxon>Tracheophyta</taxon>
        <taxon>Spermatophyta</taxon>
        <taxon>Magnoliopsida</taxon>
        <taxon>Ranunculales</taxon>
        <taxon>Circaeasteraceae</taxon>
        <taxon>Kingdonia</taxon>
    </lineage>
</organism>